<dbReference type="Pfam" id="PF00167">
    <property type="entry name" value="FGF"/>
    <property type="match status" value="1"/>
</dbReference>
<keyword evidence="5" id="KW-1185">Reference proteome</keyword>
<evidence type="ECO:0000313" key="6">
    <source>
        <dbReference type="RefSeq" id="XP_030645640.1"/>
    </source>
</evidence>
<keyword evidence="3" id="KW-0964">Secreted</keyword>
<dbReference type="RefSeq" id="XP_030645640.1">
    <property type="nucleotide sequence ID" value="XM_030789780.1"/>
</dbReference>
<proteinExistence type="inferred from homology"/>
<dbReference type="InterPro" id="IPR002209">
    <property type="entry name" value="Fibroblast_GF_fam"/>
</dbReference>
<evidence type="ECO:0000313" key="5">
    <source>
        <dbReference type="Proteomes" id="UP000504632"/>
    </source>
</evidence>
<comment type="similarity">
    <text evidence="2 4">Belongs to the heparin-binding growth factors family.</text>
</comment>
<dbReference type="Gene3D" id="2.80.10.50">
    <property type="match status" value="1"/>
</dbReference>
<name>A0A6J2WJC9_CHACN</name>
<dbReference type="PROSITE" id="PS00247">
    <property type="entry name" value="HBGF_FGF"/>
    <property type="match status" value="1"/>
</dbReference>
<dbReference type="GeneID" id="115826102"/>
<dbReference type="SUPFAM" id="SSF50353">
    <property type="entry name" value="Cytokine"/>
    <property type="match status" value="1"/>
</dbReference>
<dbReference type="GO" id="GO:0008083">
    <property type="term" value="F:growth factor activity"/>
    <property type="evidence" value="ECO:0007669"/>
    <property type="project" value="InterPro"/>
</dbReference>
<gene>
    <name evidence="6" type="primary">fgf21</name>
</gene>
<dbReference type="AlphaFoldDB" id="A0A6J2WJC9"/>
<evidence type="ECO:0000256" key="2">
    <source>
        <dbReference type="ARBA" id="ARBA00007936"/>
    </source>
</evidence>
<dbReference type="CTD" id="26291"/>
<evidence type="ECO:0000256" key="3">
    <source>
        <dbReference type="ARBA" id="ARBA00022525"/>
    </source>
</evidence>
<comment type="subcellular location">
    <subcellularLocation>
        <location evidence="1">Secreted</location>
    </subcellularLocation>
</comment>
<feature type="non-terminal residue" evidence="6">
    <location>
        <position position="1"/>
    </location>
</feature>
<dbReference type="Proteomes" id="UP000504632">
    <property type="component" value="Chromosome 13"/>
</dbReference>
<evidence type="ECO:0000256" key="1">
    <source>
        <dbReference type="ARBA" id="ARBA00004613"/>
    </source>
</evidence>
<dbReference type="PANTHER" id="PTHR11486">
    <property type="entry name" value="FIBROBLAST GROWTH FACTOR"/>
    <property type="match status" value="1"/>
</dbReference>
<dbReference type="InterPro" id="IPR008996">
    <property type="entry name" value="IL1/FGF"/>
</dbReference>
<organism evidence="5 6">
    <name type="scientific">Chanos chanos</name>
    <name type="common">Milkfish</name>
    <name type="synonym">Mugil chanos</name>
    <dbReference type="NCBI Taxonomy" id="29144"/>
    <lineage>
        <taxon>Eukaryota</taxon>
        <taxon>Metazoa</taxon>
        <taxon>Chordata</taxon>
        <taxon>Craniata</taxon>
        <taxon>Vertebrata</taxon>
        <taxon>Euteleostomi</taxon>
        <taxon>Actinopterygii</taxon>
        <taxon>Neopterygii</taxon>
        <taxon>Teleostei</taxon>
        <taxon>Ostariophysi</taxon>
        <taxon>Gonorynchiformes</taxon>
        <taxon>Chanidae</taxon>
        <taxon>Chanos</taxon>
    </lineage>
</organism>
<evidence type="ECO:0000256" key="4">
    <source>
        <dbReference type="RuleBase" id="RU049442"/>
    </source>
</evidence>
<sequence>LPSNDLPFSDQVRQRHLYTESRRQGLFLEITPEGTVMGSPLLTKNSVLELRSVKAGQTVIRGVATALFLCVNHAGHLRGQHMHTQLDCTFQELLLANGYTLFLSPHTGLPVSLPSKLSGERRGHSLSRFLPVRSSLCGGAGIEEEDQGGDLRQSWEYMNLDSDDPFGVGPLGNTQSLFSPGLHM</sequence>
<accession>A0A6J2WJC9</accession>
<dbReference type="InParanoid" id="A0A6J2WJC9"/>
<reference evidence="6" key="1">
    <citation type="submission" date="2025-08" db="UniProtKB">
        <authorList>
            <consortium name="RefSeq"/>
        </authorList>
    </citation>
    <scope>IDENTIFICATION</scope>
</reference>
<dbReference type="SMART" id="SM00442">
    <property type="entry name" value="FGF"/>
    <property type="match status" value="1"/>
</dbReference>
<protein>
    <recommendedName>
        <fullName evidence="4">Fibroblast growth factor</fullName>
        <shortName evidence="4">FGF</shortName>
    </recommendedName>
</protein>
<dbReference type="GO" id="GO:0005576">
    <property type="term" value="C:extracellular region"/>
    <property type="evidence" value="ECO:0007669"/>
    <property type="project" value="UniProtKB-SubCell"/>
</dbReference>
<dbReference type="OrthoDB" id="5987799at2759"/>